<feature type="domain" description="FAD/NAD(P)-binding" evidence="3">
    <location>
        <begin position="66"/>
        <end position="416"/>
    </location>
</feature>
<dbReference type="GO" id="GO:0050660">
    <property type="term" value="F:flavin adenine dinucleotide binding"/>
    <property type="evidence" value="ECO:0007669"/>
    <property type="project" value="TreeGrafter"/>
</dbReference>
<feature type="region of interest" description="Disordered" evidence="2">
    <location>
        <begin position="1"/>
        <end position="44"/>
    </location>
</feature>
<sequence length="445" mass="49159">MRNALNSNIAHLPPQTKYSSQSSGTNVSIVSKNNAQPGKDSSRNTNTYLFNPEVIYNCISGHESLDLIIIGAGQAGLALGARIKEWAPAMSTLILDRHARVGDSWRSRYDSLQLFTPRKYSQLPNLSLPGDPEGFPNRDEMANYMERYAAHYNLPIVGNCNVTAVQLVNQNHTTTRLIQQPQQEQLNEPIAQIQNNYSCKGRFHLTIHGFDKPLCCKQLVLAHGAFSAPAIPEWAQRIDSSIAQFHSSSYLGPEQLSAGNVLVIGGGNSGAQIAVELSRTHQVSFSVRSSIRHLPLRMLGRSTFEWMDALGFLHAPTDSWRARILRRQGDPIFGYELKEALRAEKIQLLSTAMEWDSTSSSVVFADGSTMSPVSIVWATGFKQDNDWIKAPNLCNPQGQINYRGHHTPIPKLFVIGMPWQQARSSALICGAGRDAAKLAADILEI</sequence>
<dbReference type="GO" id="GO:0004497">
    <property type="term" value="F:monooxygenase activity"/>
    <property type="evidence" value="ECO:0007669"/>
    <property type="project" value="TreeGrafter"/>
</dbReference>
<dbReference type="SUPFAM" id="SSF51905">
    <property type="entry name" value="FAD/NAD(P)-binding domain"/>
    <property type="match status" value="2"/>
</dbReference>
<dbReference type="InterPro" id="IPR050982">
    <property type="entry name" value="Auxin_biosynth/cation_transpt"/>
</dbReference>
<reference evidence="4 5" key="1">
    <citation type="submission" date="2019-07" db="EMBL/GenBank/DDBJ databases">
        <authorList>
            <person name="Kim J."/>
        </authorList>
    </citation>
    <scope>NUCLEOTIDE SEQUENCE [LARGE SCALE GENOMIC DNA]</scope>
    <source>
        <strain evidence="4 5">N4</strain>
    </source>
</reference>
<evidence type="ECO:0000313" key="5">
    <source>
        <dbReference type="Proteomes" id="UP000318102"/>
    </source>
</evidence>
<dbReference type="PANTHER" id="PTHR43539">
    <property type="entry name" value="FLAVIN-BINDING MONOOXYGENASE-LIKE PROTEIN (AFU_ORTHOLOGUE AFUA_4G09220)"/>
    <property type="match status" value="1"/>
</dbReference>
<keyword evidence="1" id="KW-0560">Oxidoreductase</keyword>
<organism evidence="4 5">
    <name type="scientific">Paenibacillus agilis</name>
    <dbReference type="NCBI Taxonomy" id="3020863"/>
    <lineage>
        <taxon>Bacteria</taxon>
        <taxon>Bacillati</taxon>
        <taxon>Bacillota</taxon>
        <taxon>Bacilli</taxon>
        <taxon>Bacillales</taxon>
        <taxon>Paenibacillaceae</taxon>
        <taxon>Paenibacillus</taxon>
    </lineage>
</organism>
<comment type="caution">
    <text evidence="4">The sequence shown here is derived from an EMBL/GenBank/DDBJ whole genome shotgun (WGS) entry which is preliminary data.</text>
</comment>
<dbReference type="InterPro" id="IPR036188">
    <property type="entry name" value="FAD/NAD-bd_sf"/>
</dbReference>
<dbReference type="PRINTS" id="PR00368">
    <property type="entry name" value="FADPNR"/>
</dbReference>
<dbReference type="Gene3D" id="3.50.50.60">
    <property type="entry name" value="FAD/NAD(P)-binding domain"/>
    <property type="match status" value="1"/>
</dbReference>
<dbReference type="Pfam" id="PF07992">
    <property type="entry name" value="Pyr_redox_2"/>
    <property type="match status" value="1"/>
</dbReference>
<name>A0A559IHS7_9BACL</name>
<keyword evidence="5" id="KW-1185">Reference proteome</keyword>
<gene>
    <name evidence="4" type="ORF">FPZ44_21390</name>
</gene>
<dbReference type="AlphaFoldDB" id="A0A559IHS7"/>
<dbReference type="EMBL" id="VNJK01000004">
    <property type="protein sequence ID" value="TVX87060.1"/>
    <property type="molecule type" value="Genomic_DNA"/>
</dbReference>
<feature type="compositionally biased region" description="Polar residues" evidence="2">
    <location>
        <begin position="16"/>
        <end position="36"/>
    </location>
</feature>
<dbReference type="PANTHER" id="PTHR43539:SF78">
    <property type="entry name" value="FLAVIN-CONTAINING MONOOXYGENASE"/>
    <property type="match status" value="1"/>
</dbReference>
<dbReference type="OrthoDB" id="9778740at2"/>
<proteinExistence type="predicted"/>
<evidence type="ECO:0000256" key="2">
    <source>
        <dbReference type="SAM" id="MobiDB-lite"/>
    </source>
</evidence>
<evidence type="ECO:0000259" key="3">
    <source>
        <dbReference type="Pfam" id="PF07992"/>
    </source>
</evidence>
<evidence type="ECO:0000256" key="1">
    <source>
        <dbReference type="ARBA" id="ARBA00023002"/>
    </source>
</evidence>
<evidence type="ECO:0000313" key="4">
    <source>
        <dbReference type="EMBL" id="TVX87060.1"/>
    </source>
</evidence>
<protein>
    <submittedName>
        <fullName evidence="4">Pyridine nucleotide-disulfide oxidoreductase</fullName>
    </submittedName>
</protein>
<accession>A0A559IHS7</accession>
<dbReference type="Proteomes" id="UP000318102">
    <property type="component" value="Unassembled WGS sequence"/>
</dbReference>
<dbReference type="InterPro" id="IPR023753">
    <property type="entry name" value="FAD/NAD-binding_dom"/>
</dbReference>
<dbReference type="RefSeq" id="WP_144993777.1">
    <property type="nucleotide sequence ID" value="NZ_VNJK01000004.1"/>
</dbReference>